<evidence type="ECO:0000256" key="1">
    <source>
        <dbReference type="SAM" id="MobiDB-lite"/>
    </source>
</evidence>
<accession>A0AAD5YC77</accession>
<protein>
    <submittedName>
        <fullName evidence="2">Uncharacterized protein</fullName>
    </submittedName>
</protein>
<feature type="region of interest" description="Disordered" evidence="1">
    <location>
        <begin position="220"/>
        <end position="253"/>
    </location>
</feature>
<feature type="compositionally biased region" description="Polar residues" evidence="1">
    <location>
        <begin position="220"/>
        <end position="235"/>
    </location>
</feature>
<name>A0AAD5YC77_9APHY</name>
<organism evidence="2 3">
    <name type="scientific">Meripilus lineatus</name>
    <dbReference type="NCBI Taxonomy" id="2056292"/>
    <lineage>
        <taxon>Eukaryota</taxon>
        <taxon>Fungi</taxon>
        <taxon>Dikarya</taxon>
        <taxon>Basidiomycota</taxon>
        <taxon>Agaricomycotina</taxon>
        <taxon>Agaricomycetes</taxon>
        <taxon>Polyporales</taxon>
        <taxon>Meripilaceae</taxon>
        <taxon>Meripilus</taxon>
    </lineage>
</organism>
<evidence type="ECO:0000313" key="2">
    <source>
        <dbReference type="EMBL" id="KAJ3474127.1"/>
    </source>
</evidence>
<keyword evidence="3" id="KW-1185">Reference proteome</keyword>
<feature type="region of interest" description="Disordered" evidence="1">
    <location>
        <begin position="1"/>
        <end position="20"/>
    </location>
</feature>
<sequence length="392" mass="43326">MPSLTHGSSDTSQSSRARENPADELAWITIGGSLESVPPANLAALPKDSNDLLCSPRLYDSTAPHLPFIPDARRYTDPERLSWIFKPLTALNIPTSPGIRLEASFARVLRDVKEPAMIQHELIEPKRAILTLLGAGKLGLALASAETRRKVVEAHSAHLLSWDWTLPVVGAVMDFEVPSSLNLPVDEYKERRVPVYIRIRSSIIERALASRQVPSEVMMTSSEGTHTRVPSTSSDHVQEGHRERESPLPPASVPVIEHNAPLNGEDISLLDIAEDLLSYLPDLTPYPSGLPASYSWSLLMKSHCFVMLDPLTEVKLRIKAAEGQYSVADLLTYASRRGMPFFLVAPLGRLPQMIPEDFPESEGRPPYLDRAYVDPPLSYDPNPTSAWAVYCV</sequence>
<dbReference type="Proteomes" id="UP001212997">
    <property type="component" value="Unassembled WGS sequence"/>
</dbReference>
<proteinExistence type="predicted"/>
<reference evidence="2" key="1">
    <citation type="submission" date="2022-07" db="EMBL/GenBank/DDBJ databases">
        <title>Genome Sequence of Physisporinus lineatus.</title>
        <authorList>
            <person name="Buettner E."/>
        </authorList>
    </citation>
    <scope>NUCLEOTIDE SEQUENCE</scope>
    <source>
        <strain evidence="2">VT162</strain>
    </source>
</reference>
<gene>
    <name evidence="2" type="ORF">NLI96_g12637</name>
</gene>
<feature type="compositionally biased region" description="Basic and acidic residues" evidence="1">
    <location>
        <begin position="236"/>
        <end position="246"/>
    </location>
</feature>
<dbReference type="EMBL" id="JANAWD010001145">
    <property type="protein sequence ID" value="KAJ3474127.1"/>
    <property type="molecule type" value="Genomic_DNA"/>
</dbReference>
<feature type="compositionally biased region" description="Polar residues" evidence="1">
    <location>
        <begin position="1"/>
        <end position="15"/>
    </location>
</feature>
<comment type="caution">
    <text evidence="2">The sequence shown here is derived from an EMBL/GenBank/DDBJ whole genome shotgun (WGS) entry which is preliminary data.</text>
</comment>
<dbReference type="AlphaFoldDB" id="A0AAD5YC77"/>
<evidence type="ECO:0000313" key="3">
    <source>
        <dbReference type="Proteomes" id="UP001212997"/>
    </source>
</evidence>